<dbReference type="AlphaFoldDB" id="A0A167JU57"/>
<keyword evidence="2" id="KW-1185">Reference proteome</keyword>
<dbReference type="Proteomes" id="UP000076738">
    <property type="component" value="Unassembled WGS sequence"/>
</dbReference>
<proteinExistence type="predicted"/>
<protein>
    <submittedName>
        <fullName evidence="1">Uncharacterized protein</fullName>
    </submittedName>
</protein>
<evidence type="ECO:0000313" key="2">
    <source>
        <dbReference type="Proteomes" id="UP000076738"/>
    </source>
</evidence>
<evidence type="ECO:0000313" key="1">
    <source>
        <dbReference type="EMBL" id="KZO93904.1"/>
    </source>
</evidence>
<dbReference type="EMBL" id="KV417298">
    <property type="protein sequence ID" value="KZO93904.1"/>
    <property type="molecule type" value="Genomic_DNA"/>
</dbReference>
<organism evidence="1 2">
    <name type="scientific">Calocera viscosa (strain TUFC12733)</name>
    <dbReference type="NCBI Taxonomy" id="1330018"/>
    <lineage>
        <taxon>Eukaryota</taxon>
        <taxon>Fungi</taxon>
        <taxon>Dikarya</taxon>
        <taxon>Basidiomycota</taxon>
        <taxon>Agaricomycotina</taxon>
        <taxon>Dacrymycetes</taxon>
        <taxon>Dacrymycetales</taxon>
        <taxon>Dacrymycetaceae</taxon>
        <taxon>Calocera</taxon>
    </lineage>
</organism>
<sequence>MAHLDLQQPADMAFRTICESQTGNMGCQCLMESYPTAKPYSLLRAQHGEVLTEGRACRCSPIRRPHGGCPPFGIRRPTWRYHSMWRCLAWREDEYLKTFARGSRSNARRTRWLRDKRIRLGQAEDRVGPGRGGDREEQSGCRFLNLIPFVSGKLTQRDVG</sequence>
<accession>A0A167JU57</accession>
<name>A0A167JU57_CALVF</name>
<reference evidence="1 2" key="1">
    <citation type="journal article" date="2016" name="Mol. Biol. Evol.">
        <title>Comparative Genomics of Early-Diverging Mushroom-Forming Fungi Provides Insights into the Origins of Lignocellulose Decay Capabilities.</title>
        <authorList>
            <person name="Nagy L.G."/>
            <person name="Riley R."/>
            <person name="Tritt A."/>
            <person name="Adam C."/>
            <person name="Daum C."/>
            <person name="Floudas D."/>
            <person name="Sun H."/>
            <person name="Yadav J.S."/>
            <person name="Pangilinan J."/>
            <person name="Larsson K.H."/>
            <person name="Matsuura K."/>
            <person name="Barry K."/>
            <person name="Labutti K."/>
            <person name="Kuo R."/>
            <person name="Ohm R.A."/>
            <person name="Bhattacharya S.S."/>
            <person name="Shirouzu T."/>
            <person name="Yoshinaga Y."/>
            <person name="Martin F.M."/>
            <person name="Grigoriev I.V."/>
            <person name="Hibbett D.S."/>
        </authorList>
    </citation>
    <scope>NUCLEOTIDE SEQUENCE [LARGE SCALE GENOMIC DNA]</scope>
    <source>
        <strain evidence="1 2">TUFC12733</strain>
    </source>
</reference>
<gene>
    <name evidence="1" type="ORF">CALVIDRAFT_539555</name>
</gene>